<proteinExistence type="predicted"/>
<reference evidence="2" key="1">
    <citation type="submission" date="2021-02" db="EMBL/GenBank/DDBJ databases">
        <title>Psilocybe cubensis genome.</title>
        <authorList>
            <person name="Mckernan K.J."/>
            <person name="Crawford S."/>
            <person name="Trippe A."/>
            <person name="Kane L.T."/>
            <person name="Mclaughlin S."/>
        </authorList>
    </citation>
    <scope>NUCLEOTIDE SEQUENCE [LARGE SCALE GENOMIC DNA]</scope>
    <source>
        <strain evidence="2">MGC-MH-2018</strain>
    </source>
</reference>
<comment type="caution">
    <text evidence="2">The sequence shown here is derived from an EMBL/GenBank/DDBJ whole genome shotgun (WGS) entry which is preliminary data.</text>
</comment>
<dbReference type="EMBL" id="JAFIQS010000020">
    <property type="protein sequence ID" value="KAG5162219.1"/>
    <property type="molecule type" value="Genomic_DNA"/>
</dbReference>
<dbReference type="AlphaFoldDB" id="A0A8H7XM14"/>
<name>A0A8H7XM14_PSICU</name>
<sequence length="79" mass="8371">MFILRAYPLLALAVTFVSAAVLPESEFERRCLPAGSTCFLTNPGVCCTETCTCGISCSIEQEAGQVPAFCATTFEGDIP</sequence>
<organism evidence="2">
    <name type="scientific">Psilocybe cubensis</name>
    <name type="common">Psychedelic mushroom</name>
    <name type="synonym">Stropharia cubensis</name>
    <dbReference type="NCBI Taxonomy" id="181762"/>
    <lineage>
        <taxon>Eukaryota</taxon>
        <taxon>Fungi</taxon>
        <taxon>Dikarya</taxon>
        <taxon>Basidiomycota</taxon>
        <taxon>Agaricomycotina</taxon>
        <taxon>Agaricomycetes</taxon>
        <taxon>Agaricomycetidae</taxon>
        <taxon>Agaricales</taxon>
        <taxon>Agaricineae</taxon>
        <taxon>Strophariaceae</taxon>
        <taxon>Psilocybe</taxon>
    </lineage>
</organism>
<evidence type="ECO:0000313" key="2">
    <source>
        <dbReference type="EMBL" id="KAG5162219.1"/>
    </source>
</evidence>
<gene>
    <name evidence="2" type="ORF">JR316_012882</name>
</gene>
<evidence type="ECO:0000256" key="1">
    <source>
        <dbReference type="SAM" id="SignalP"/>
    </source>
</evidence>
<feature type="signal peptide" evidence="1">
    <location>
        <begin position="1"/>
        <end position="19"/>
    </location>
</feature>
<protein>
    <submittedName>
        <fullName evidence="2">Uncharacterized protein</fullName>
    </submittedName>
</protein>
<accession>A0A8H7XM14</accession>
<keyword evidence="1" id="KW-0732">Signal</keyword>
<feature type="chain" id="PRO_5034320112" evidence="1">
    <location>
        <begin position="20"/>
        <end position="79"/>
    </location>
</feature>